<sequence length="77" mass="8906">MITEPSYKVIEYTIPKRNTNFICITREHLTNKAIKHIIPKITSYSSCKPTLWNNDVNTSVVKCEEARGSKYSLKVFL</sequence>
<name>A0A822Y3A5_NELNU</name>
<organism evidence="1 2">
    <name type="scientific">Nelumbo nucifera</name>
    <name type="common">Sacred lotus</name>
    <dbReference type="NCBI Taxonomy" id="4432"/>
    <lineage>
        <taxon>Eukaryota</taxon>
        <taxon>Viridiplantae</taxon>
        <taxon>Streptophyta</taxon>
        <taxon>Embryophyta</taxon>
        <taxon>Tracheophyta</taxon>
        <taxon>Spermatophyta</taxon>
        <taxon>Magnoliopsida</taxon>
        <taxon>Proteales</taxon>
        <taxon>Nelumbonaceae</taxon>
        <taxon>Nelumbo</taxon>
    </lineage>
</organism>
<dbReference type="EMBL" id="DUZY01000002">
    <property type="protein sequence ID" value="DAD25716.1"/>
    <property type="molecule type" value="Genomic_DNA"/>
</dbReference>
<reference evidence="1 2" key="1">
    <citation type="journal article" date="2020" name="Mol. Biol. Evol.">
        <title>Distinct Expression and Methylation Patterns for Genes with Different Fates following a Single Whole-Genome Duplication in Flowering Plants.</title>
        <authorList>
            <person name="Shi T."/>
            <person name="Rahmani R.S."/>
            <person name="Gugger P.F."/>
            <person name="Wang M."/>
            <person name="Li H."/>
            <person name="Zhang Y."/>
            <person name="Li Z."/>
            <person name="Wang Q."/>
            <person name="Van de Peer Y."/>
            <person name="Marchal K."/>
            <person name="Chen J."/>
        </authorList>
    </citation>
    <scope>NUCLEOTIDE SEQUENCE [LARGE SCALE GENOMIC DNA]</scope>
    <source>
        <tissue evidence="1">Leaf</tissue>
    </source>
</reference>
<comment type="caution">
    <text evidence="1">The sequence shown here is derived from an EMBL/GenBank/DDBJ whole genome shotgun (WGS) entry which is preliminary data.</text>
</comment>
<protein>
    <submittedName>
        <fullName evidence="1">Uncharacterized protein</fullName>
    </submittedName>
</protein>
<dbReference type="Proteomes" id="UP000607653">
    <property type="component" value="Unassembled WGS sequence"/>
</dbReference>
<proteinExistence type="predicted"/>
<evidence type="ECO:0000313" key="1">
    <source>
        <dbReference type="EMBL" id="DAD25716.1"/>
    </source>
</evidence>
<gene>
    <name evidence="1" type="ORF">HUJ06_027184</name>
</gene>
<keyword evidence="2" id="KW-1185">Reference proteome</keyword>
<dbReference type="AlphaFoldDB" id="A0A822Y3A5"/>
<accession>A0A822Y3A5</accession>
<evidence type="ECO:0000313" key="2">
    <source>
        <dbReference type="Proteomes" id="UP000607653"/>
    </source>
</evidence>